<proteinExistence type="predicted"/>
<keyword evidence="3" id="KW-1015">Disulfide bond</keyword>
<dbReference type="PROSITE" id="PS50853">
    <property type="entry name" value="FN3"/>
    <property type="match status" value="1"/>
</dbReference>
<feature type="domain" description="Ig-like" evidence="7">
    <location>
        <begin position="449"/>
        <end position="542"/>
    </location>
</feature>
<name>A0A979FJ31_HYAAZ</name>
<dbReference type="InterPro" id="IPR003961">
    <property type="entry name" value="FN3_dom"/>
</dbReference>
<dbReference type="InterPro" id="IPR036179">
    <property type="entry name" value="Ig-like_dom_sf"/>
</dbReference>
<evidence type="ECO:0000313" key="9">
    <source>
        <dbReference type="Proteomes" id="UP000694843"/>
    </source>
</evidence>
<evidence type="ECO:0000256" key="2">
    <source>
        <dbReference type="ARBA" id="ARBA00023136"/>
    </source>
</evidence>
<dbReference type="PANTHER" id="PTHR23278:SF19">
    <property type="entry name" value="OBSCURIN"/>
    <property type="match status" value="1"/>
</dbReference>
<dbReference type="SUPFAM" id="SSF49265">
    <property type="entry name" value="Fibronectin type III"/>
    <property type="match status" value="1"/>
</dbReference>
<comment type="subcellular location">
    <subcellularLocation>
        <location evidence="1">Membrane</location>
        <topology evidence="1">Single-pass membrane protein</topology>
    </subcellularLocation>
</comment>
<evidence type="ECO:0000256" key="1">
    <source>
        <dbReference type="ARBA" id="ARBA00004167"/>
    </source>
</evidence>
<keyword evidence="6" id="KW-0732">Signal</keyword>
<dbReference type="CDD" id="cd00096">
    <property type="entry name" value="Ig"/>
    <property type="match status" value="1"/>
</dbReference>
<keyword evidence="9" id="KW-1185">Reference proteome</keyword>
<dbReference type="KEGG" id="hazt:108669010"/>
<feature type="compositionally biased region" description="Basic and acidic residues" evidence="4">
    <location>
        <begin position="230"/>
        <end position="251"/>
    </location>
</feature>
<evidence type="ECO:0000256" key="4">
    <source>
        <dbReference type="SAM" id="MobiDB-lite"/>
    </source>
</evidence>
<dbReference type="InterPro" id="IPR003599">
    <property type="entry name" value="Ig_sub"/>
</dbReference>
<accession>A0A979FJ31</accession>
<evidence type="ECO:0000256" key="5">
    <source>
        <dbReference type="SAM" id="Phobius"/>
    </source>
</evidence>
<dbReference type="SUPFAM" id="SSF48726">
    <property type="entry name" value="Immunoglobulin"/>
    <property type="match status" value="5"/>
</dbReference>
<feature type="domain" description="Ig-like" evidence="7">
    <location>
        <begin position="24"/>
        <end position="144"/>
    </location>
</feature>
<protein>
    <submittedName>
        <fullName evidence="10">Uncharacterized protein LOC108669010</fullName>
    </submittedName>
</protein>
<feature type="chain" id="PRO_5038068367" evidence="6">
    <location>
        <begin position="21"/>
        <end position="1053"/>
    </location>
</feature>
<dbReference type="InterPro" id="IPR013783">
    <property type="entry name" value="Ig-like_fold"/>
</dbReference>
<dbReference type="Pfam" id="PF08205">
    <property type="entry name" value="C2-set_2"/>
    <property type="match status" value="1"/>
</dbReference>
<dbReference type="GeneID" id="108669010"/>
<gene>
    <name evidence="10" type="primary">LOC108669010</name>
</gene>
<dbReference type="SMART" id="SM00408">
    <property type="entry name" value="IGc2"/>
    <property type="match status" value="3"/>
</dbReference>
<feature type="domain" description="Ig-like" evidence="7">
    <location>
        <begin position="318"/>
        <end position="422"/>
    </location>
</feature>
<keyword evidence="2 5" id="KW-0472">Membrane</keyword>
<reference evidence="10" key="1">
    <citation type="submission" date="2025-08" db="UniProtKB">
        <authorList>
            <consortium name="RefSeq"/>
        </authorList>
    </citation>
    <scope>IDENTIFICATION</scope>
    <source>
        <tissue evidence="10">Whole organism</tissue>
    </source>
</reference>
<feature type="non-terminal residue" evidence="10">
    <location>
        <position position="1053"/>
    </location>
</feature>
<evidence type="ECO:0000256" key="3">
    <source>
        <dbReference type="ARBA" id="ARBA00023157"/>
    </source>
</evidence>
<organism evidence="9 10">
    <name type="scientific">Hyalella azteca</name>
    <name type="common">Amphipod</name>
    <dbReference type="NCBI Taxonomy" id="294128"/>
    <lineage>
        <taxon>Eukaryota</taxon>
        <taxon>Metazoa</taxon>
        <taxon>Ecdysozoa</taxon>
        <taxon>Arthropoda</taxon>
        <taxon>Crustacea</taxon>
        <taxon>Multicrustacea</taxon>
        <taxon>Malacostraca</taxon>
        <taxon>Eumalacostraca</taxon>
        <taxon>Peracarida</taxon>
        <taxon>Amphipoda</taxon>
        <taxon>Senticaudata</taxon>
        <taxon>Talitrida</taxon>
        <taxon>Talitroidea</taxon>
        <taxon>Hyalellidae</taxon>
        <taxon>Hyalella</taxon>
    </lineage>
</organism>
<feature type="signal peptide" evidence="6">
    <location>
        <begin position="1"/>
        <end position="20"/>
    </location>
</feature>
<dbReference type="GO" id="GO:0016020">
    <property type="term" value="C:membrane"/>
    <property type="evidence" value="ECO:0007669"/>
    <property type="project" value="UniProtKB-SubCell"/>
</dbReference>
<dbReference type="InterPro" id="IPR036116">
    <property type="entry name" value="FN3_sf"/>
</dbReference>
<dbReference type="RefSeq" id="XP_047736698.1">
    <property type="nucleotide sequence ID" value="XM_047880742.1"/>
</dbReference>
<dbReference type="AlphaFoldDB" id="A0A979FJ31"/>
<dbReference type="InterPro" id="IPR013162">
    <property type="entry name" value="CD80_C2-set"/>
</dbReference>
<dbReference type="InterPro" id="IPR003598">
    <property type="entry name" value="Ig_sub2"/>
</dbReference>
<dbReference type="PROSITE" id="PS50835">
    <property type="entry name" value="IG_LIKE"/>
    <property type="match status" value="5"/>
</dbReference>
<feature type="compositionally biased region" description="Polar residues" evidence="4">
    <location>
        <begin position="270"/>
        <end position="279"/>
    </location>
</feature>
<feature type="region of interest" description="Disordered" evidence="4">
    <location>
        <begin position="785"/>
        <end position="805"/>
    </location>
</feature>
<evidence type="ECO:0000259" key="8">
    <source>
        <dbReference type="PROSITE" id="PS50853"/>
    </source>
</evidence>
<evidence type="ECO:0000313" key="10">
    <source>
        <dbReference type="RefSeq" id="XP_047736698.1"/>
    </source>
</evidence>
<dbReference type="PANTHER" id="PTHR23278">
    <property type="entry name" value="SIDESTEP PROTEIN"/>
    <property type="match status" value="1"/>
</dbReference>
<feature type="domain" description="Ig-like" evidence="7">
    <location>
        <begin position="546"/>
        <end position="635"/>
    </location>
</feature>
<feature type="compositionally biased region" description="Polar residues" evidence="4">
    <location>
        <begin position="988"/>
        <end position="1001"/>
    </location>
</feature>
<feature type="domain" description="Ig-like" evidence="7">
    <location>
        <begin position="149"/>
        <end position="197"/>
    </location>
</feature>
<evidence type="ECO:0000259" key="7">
    <source>
        <dbReference type="PROSITE" id="PS50835"/>
    </source>
</evidence>
<dbReference type="Pfam" id="PF13927">
    <property type="entry name" value="Ig_3"/>
    <property type="match status" value="1"/>
</dbReference>
<dbReference type="Proteomes" id="UP000694843">
    <property type="component" value="Unplaced"/>
</dbReference>
<keyword evidence="5" id="KW-1133">Transmembrane helix</keyword>
<dbReference type="SMART" id="SM00409">
    <property type="entry name" value="IG"/>
    <property type="match status" value="4"/>
</dbReference>
<feature type="region of interest" description="Disordered" evidence="4">
    <location>
        <begin position="224"/>
        <end position="279"/>
    </location>
</feature>
<feature type="transmembrane region" description="Helical" evidence="5">
    <location>
        <begin position="755"/>
        <end position="777"/>
    </location>
</feature>
<dbReference type="OrthoDB" id="6374834at2759"/>
<feature type="region of interest" description="Disordered" evidence="4">
    <location>
        <begin position="988"/>
        <end position="1007"/>
    </location>
</feature>
<dbReference type="InterPro" id="IPR007110">
    <property type="entry name" value="Ig-like_dom"/>
</dbReference>
<evidence type="ECO:0000256" key="6">
    <source>
        <dbReference type="SAM" id="SignalP"/>
    </source>
</evidence>
<dbReference type="Gene3D" id="2.60.40.10">
    <property type="entry name" value="Immunoglobulins"/>
    <property type="match status" value="5"/>
</dbReference>
<feature type="domain" description="Fibronectin type-III" evidence="8">
    <location>
        <begin position="644"/>
        <end position="734"/>
    </location>
</feature>
<keyword evidence="5" id="KW-0812">Transmembrane</keyword>
<sequence length="1053" mass="114400">MKASWLIVLLIDFLAATSQGGFLPDKKYASTTVESAVGRSAKLGCNMTVAADDVVYLVLWFKQGLATPIYSYDVREVPAGKHWYDSEVLENRASFHPHTRASARNSGPGAHLFLRHLKQSDGGAYKCRVDFQKAPTMITRVNLTVITPPKLVELTQGEDGQPVAGVLGPVRENDNLTISCVAFHGIPPAKITWYLDGELLRDDQDLDPKNIRATRLKSGTQFKYSFSKSSESRHSSHENDDASRKNLDNRKTIKTRRKSGQISEDKRITESFSTNDSDSNISTKLWTDARGWLTIYDISRSLLMTRVQCTAVNSKTLPPVSTSATLDMNLSPVGIRIEQTPDSLIAGRSADITCVSWGSRPPAVLTWWSNLTRLTVPNSLVWREGNESKAILRWSLNASHDGLPLTCRASNPALSDDEAMIASTVLVVKFLPDDEAMIASTVLVVKYAPLVYLRPGRNLDLQKVEEGDDVYFDCFVQSNPAMRGRIQWRHNGSTVAEAVSAGVLLTERSLVLQAVTRDKAGLYSCSASNIQGETESAPLLLNIRYPPVCRNHSPVTYGVSLMEEALVTCQVDAFPPVTGFVWWFNNSADSLELPGDTGRGSSFLHYTPATDLDYGTLLCLARNEVGKQQEPCTFQIIPAALPEAPTNCTLVNVTSSSVSVTCLSGFDGGLPHVFVLEAYTTKPHHLYANITAKAPKFQVSGLSGETELQLIVYSGNAKGRSGGVARLVANTPELPVKQLETRLDTDAGSHSAQSLLGVVAGSGLVLVLLCGVSLSLVKIQCRKRQRMQHTSTSEESLKQPDSDVACGVTSHDVTSHVSHLSKKANLNDGEASTVPDLTCFVAITSANTNDAPAASSNKKYLLRAASTFSIPCSMPPEAKAIPRPDDEIFCQSHQRKNLCNWQENNRSSSQLTASAHLTSHLLQIQPEKECDRTGIDSEEYRANIMASQSRESKTIAASQDAMSQYQIHGQVSAAKDLVTQGTETVNETGSYSSCTLPTRSSRAPAEASAQTRAKCSCSLQMQTPCSSQMQVSGSLQMQAPGSILQMQASGSLQ</sequence>